<accession>A0ABW4TJB2</accession>
<dbReference type="RefSeq" id="WP_343917028.1">
    <property type="nucleotide sequence ID" value="NZ_BAAAJT010000002.1"/>
</dbReference>
<dbReference type="Pfam" id="PF01979">
    <property type="entry name" value="Amidohydro_1"/>
    <property type="match status" value="1"/>
</dbReference>
<dbReference type="InterPro" id="IPR011059">
    <property type="entry name" value="Metal-dep_hydrolase_composite"/>
</dbReference>
<dbReference type="InterPro" id="IPR003764">
    <property type="entry name" value="GlcNAc_6-P_deAcase"/>
</dbReference>
<protein>
    <submittedName>
        <fullName evidence="7">N-acetylglucosamine-6-phosphate deacetylase</fullName>
        <ecNumber evidence="7">3.5.1.25</ecNumber>
    </submittedName>
</protein>
<feature type="domain" description="Amidohydrolase-related" evidence="6">
    <location>
        <begin position="53"/>
        <end position="374"/>
    </location>
</feature>
<dbReference type="Gene3D" id="2.30.40.10">
    <property type="entry name" value="Urease, subunit C, domain 1"/>
    <property type="match status" value="1"/>
</dbReference>
<evidence type="ECO:0000259" key="6">
    <source>
        <dbReference type="Pfam" id="PF01979"/>
    </source>
</evidence>
<organism evidence="7 8">
    <name type="scientific">Nocardioides aestuarii</name>
    <dbReference type="NCBI Taxonomy" id="252231"/>
    <lineage>
        <taxon>Bacteria</taxon>
        <taxon>Bacillati</taxon>
        <taxon>Actinomycetota</taxon>
        <taxon>Actinomycetes</taxon>
        <taxon>Propionibacteriales</taxon>
        <taxon>Nocardioidaceae</taxon>
        <taxon>Nocardioides</taxon>
    </lineage>
</organism>
<proteinExistence type="inferred from homology"/>
<evidence type="ECO:0000256" key="4">
    <source>
        <dbReference type="ARBA" id="ARBA00023277"/>
    </source>
</evidence>
<dbReference type="PIRSF" id="PIRSF038994">
    <property type="entry name" value="NagA"/>
    <property type="match status" value="1"/>
</dbReference>
<dbReference type="EMBL" id="JBHUGD010000003">
    <property type="protein sequence ID" value="MFD1946665.1"/>
    <property type="molecule type" value="Genomic_DNA"/>
</dbReference>
<evidence type="ECO:0000256" key="5">
    <source>
        <dbReference type="PIRNR" id="PIRNR038994"/>
    </source>
</evidence>
<dbReference type="Proteomes" id="UP001597351">
    <property type="component" value="Unassembled WGS sequence"/>
</dbReference>
<reference evidence="8" key="1">
    <citation type="journal article" date="2019" name="Int. J. Syst. Evol. Microbiol.">
        <title>The Global Catalogue of Microorganisms (GCM) 10K type strain sequencing project: providing services to taxonomists for standard genome sequencing and annotation.</title>
        <authorList>
            <consortium name="The Broad Institute Genomics Platform"/>
            <consortium name="The Broad Institute Genome Sequencing Center for Infectious Disease"/>
            <person name="Wu L."/>
            <person name="Ma J."/>
        </authorList>
    </citation>
    <scope>NUCLEOTIDE SEQUENCE [LARGE SCALE GENOMIC DNA]</scope>
    <source>
        <strain evidence="8">CGMCC 1.12477</strain>
    </source>
</reference>
<dbReference type="SUPFAM" id="SSF51556">
    <property type="entry name" value="Metallo-dependent hydrolases"/>
    <property type="match status" value="1"/>
</dbReference>
<keyword evidence="3 5" id="KW-0378">Hydrolase</keyword>
<keyword evidence="4 5" id="KW-0119">Carbohydrate metabolism</keyword>
<dbReference type="NCBIfam" id="TIGR00221">
    <property type="entry name" value="nagA"/>
    <property type="match status" value="1"/>
</dbReference>
<name>A0ABW4TJB2_9ACTN</name>
<dbReference type="PANTHER" id="PTHR11113:SF14">
    <property type="entry name" value="N-ACETYLGLUCOSAMINE-6-PHOSPHATE DEACETYLASE"/>
    <property type="match status" value="1"/>
</dbReference>
<evidence type="ECO:0000256" key="3">
    <source>
        <dbReference type="ARBA" id="ARBA00022801"/>
    </source>
</evidence>
<dbReference type="InterPro" id="IPR006680">
    <property type="entry name" value="Amidohydro-rel"/>
</dbReference>
<evidence type="ECO:0000256" key="1">
    <source>
        <dbReference type="ARBA" id="ARBA00010716"/>
    </source>
</evidence>
<dbReference type="PANTHER" id="PTHR11113">
    <property type="entry name" value="N-ACETYLGLUCOSAMINE-6-PHOSPHATE DEACETYLASE"/>
    <property type="match status" value="1"/>
</dbReference>
<evidence type="ECO:0000313" key="8">
    <source>
        <dbReference type="Proteomes" id="UP001597351"/>
    </source>
</evidence>
<sequence length="378" mass="38519">MAPRAEGLVLAARRVITTESTFAPGWLHVSGGRVDAVGAGEPPRTADLDLAGTVVPGFVDTHVHGGGGAAFDGGHPDAVARVVAAHRAHGTTTLLASLVTDTVEGLAASCERLAALVDDGLVAGIHLEGPWLAPGQRGAHNAGLLREPTPADVDRLLEAARGHLRMVTMAPELGGADDAVRRFVAAGVVVAIGHTDATYDQARRALDAGASVGTHLFNAMRGLHHREPGPVAALLEHPDACVELICDGVHVHPAMLGLAAAAKPQRTVIVTDAMAAAGAADDDYRLGGLDVTVRDGEARLPDGTIAGSTATMAGSVRFAVHEAGLSLEDAVRAATATPAALHGLGDVGALRPGAHADLVVLDDDLAVTRVMHRGAWLT</sequence>
<dbReference type="GO" id="GO:0008448">
    <property type="term" value="F:N-acetylglucosamine-6-phosphate deacetylase activity"/>
    <property type="evidence" value="ECO:0007669"/>
    <property type="project" value="UniProtKB-EC"/>
</dbReference>
<evidence type="ECO:0000313" key="7">
    <source>
        <dbReference type="EMBL" id="MFD1946665.1"/>
    </source>
</evidence>
<comment type="caution">
    <text evidence="7">The sequence shown here is derived from an EMBL/GenBank/DDBJ whole genome shotgun (WGS) entry which is preliminary data.</text>
</comment>
<keyword evidence="2" id="KW-0479">Metal-binding</keyword>
<dbReference type="InterPro" id="IPR032466">
    <property type="entry name" value="Metal_Hydrolase"/>
</dbReference>
<comment type="similarity">
    <text evidence="1 5">Belongs to the metallo-dependent hydrolases superfamily. NagA family.</text>
</comment>
<dbReference type="SUPFAM" id="SSF51338">
    <property type="entry name" value="Composite domain of metallo-dependent hydrolases"/>
    <property type="match status" value="1"/>
</dbReference>
<dbReference type="EC" id="3.5.1.25" evidence="7"/>
<dbReference type="Gene3D" id="3.20.20.140">
    <property type="entry name" value="Metal-dependent hydrolases"/>
    <property type="match status" value="1"/>
</dbReference>
<gene>
    <name evidence="7" type="primary">nagA</name>
    <name evidence="7" type="ORF">ACFSDE_07675</name>
</gene>
<dbReference type="CDD" id="cd00854">
    <property type="entry name" value="NagA"/>
    <property type="match status" value="1"/>
</dbReference>
<keyword evidence="8" id="KW-1185">Reference proteome</keyword>
<evidence type="ECO:0000256" key="2">
    <source>
        <dbReference type="ARBA" id="ARBA00022723"/>
    </source>
</evidence>